<dbReference type="AlphaFoldDB" id="A0AAF0ZTP0"/>
<keyword evidence="1" id="KW-0732">Signal</keyword>
<feature type="domain" description="Neprosin PEP catalytic" evidence="2">
    <location>
        <begin position="143"/>
        <end position="384"/>
    </location>
</feature>
<organism evidence="3 4">
    <name type="scientific">Solanum verrucosum</name>
    <dbReference type="NCBI Taxonomy" id="315347"/>
    <lineage>
        <taxon>Eukaryota</taxon>
        <taxon>Viridiplantae</taxon>
        <taxon>Streptophyta</taxon>
        <taxon>Embryophyta</taxon>
        <taxon>Tracheophyta</taxon>
        <taxon>Spermatophyta</taxon>
        <taxon>Magnoliopsida</taxon>
        <taxon>eudicotyledons</taxon>
        <taxon>Gunneridae</taxon>
        <taxon>Pentapetalae</taxon>
        <taxon>asterids</taxon>
        <taxon>lamiids</taxon>
        <taxon>Solanales</taxon>
        <taxon>Solanaceae</taxon>
        <taxon>Solanoideae</taxon>
        <taxon>Solaneae</taxon>
        <taxon>Solanum</taxon>
    </lineage>
</organism>
<dbReference type="EMBL" id="CP133620">
    <property type="protein sequence ID" value="WMV48589.1"/>
    <property type="molecule type" value="Genomic_DNA"/>
</dbReference>
<reference evidence="3" key="1">
    <citation type="submission" date="2023-08" db="EMBL/GenBank/DDBJ databases">
        <title>A de novo genome assembly of Solanum verrucosum Schlechtendal, a Mexican diploid species geographically isolated from the other diploid A-genome species in potato relatives.</title>
        <authorList>
            <person name="Hosaka K."/>
        </authorList>
    </citation>
    <scope>NUCLEOTIDE SEQUENCE</scope>
    <source>
        <tissue evidence="3">Young leaves</tissue>
    </source>
</reference>
<dbReference type="Gene3D" id="3.90.1320.10">
    <property type="entry name" value="Outer-capsid protein sigma 3, large lobe"/>
    <property type="match status" value="1"/>
</dbReference>
<name>A0AAF0ZTP0_SOLVR</name>
<dbReference type="InterPro" id="IPR025521">
    <property type="entry name" value="Neprosin_propep"/>
</dbReference>
<dbReference type="Pfam" id="PF03080">
    <property type="entry name" value="Neprosin"/>
    <property type="match status" value="1"/>
</dbReference>
<dbReference type="InterPro" id="IPR004314">
    <property type="entry name" value="Neprosin"/>
</dbReference>
<evidence type="ECO:0000259" key="2">
    <source>
        <dbReference type="PROSITE" id="PS52045"/>
    </source>
</evidence>
<protein>
    <recommendedName>
        <fullName evidence="2">Neprosin PEP catalytic domain-containing protein</fullName>
    </recommendedName>
</protein>
<feature type="signal peptide" evidence="1">
    <location>
        <begin position="1"/>
        <end position="26"/>
    </location>
</feature>
<sequence>MIMNQRIIDHFLLMVFLCLSYDGVRGTKLSKQEDLELEKQLKALNKPPIKTIKTKYGDIYDCVNFYEQPAFDHPLLKNHNYHPQMKPSFSMKESVSTTSTSNYKSSRIGLPDRGCPVRTVPIKRTTKEDLIRHKLMPPSENVMFNNSLDRLAIVHTEDFPGSKFGGSGVITNVYNPRVEGEQHSACRLKMIKEKNIIQVGWRVDPALYGDNLTRLFIHFTDGKTSSCFNLLCPGFVLLNTQIPIDGVFEPVSQRGGNISDIGLSINWDLEEGNWWLFSTESNTPFGFWPREVFDDDFAYYVTRVEWGGVVYSPPGILEPPMGSSFFPIENNNYDAFCKNMTLLSDRGGRLYTVESQLSTFLSNSDLYNVSTIPGLMYYGGPGEK</sequence>
<dbReference type="PANTHER" id="PTHR31589:SF240">
    <property type="entry name" value="NEPROSIN DOMAIN-CONTAINING PROTEIN"/>
    <property type="match status" value="1"/>
</dbReference>
<dbReference type="Pfam" id="PF14365">
    <property type="entry name" value="Neprosin_AP"/>
    <property type="match status" value="1"/>
</dbReference>
<dbReference type="PANTHER" id="PTHR31589">
    <property type="entry name" value="PROTEIN, PUTATIVE (DUF239)-RELATED-RELATED"/>
    <property type="match status" value="1"/>
</dbReference>
<accession>A0AAF0ZTP0</accession>
<dbReference type="PROSITE" id="PS52045">
    <property type="entry name" value="NEPROSIN_PEP_CD"/>
    <property type="match status" value="1"/>
</dbReference>
<keyword evidence="4" id="KW-1185">Reference proteome</keyword>
<dbReference type="Proteomes" id="UP001234989">
    <property type="component" value="Chromosome 9"/>
</dbReference>
<proteinExistence type="predicted"/>
<gene>
    <name evidence="3" type="ORF">MTR67_041974</name>
</gene>
<evidence type="ECO:0000256" key="1">
    <source>
        <dbReference type="SAM" id="SignalP"/>
    </source>
</evidence>
<feature type="chain" id="PRO_5042248351" description="Neprosin PEP catalytic domain-containing protein" evidence="1">
    <location>
        <begin position="27"/>
        <end position="384"/>
    </location>
</feature>
<evidence type="ECO:0000313" key="4">
    <source>
        <dbReference type="Proteomes" id="UP001234989"/>
    </source>
</evidence>
<dbReference type="InterPro" id="IPR053168">
    <property type="entry name" value="Glutamic_endopeptidase"/>
</dbReference>
<evidence type="ECO:0000313" key="3">
    <source>
        <dbReference type="EMBL" id="WMV48589.1"/>
    </source>
</evidence>